<accession>A0A100XCZ2</accession>
<dbReference type="AlphaFoldDB" id="A0A100XCZ2"/>
<dbReference type="Proteomes" id="UP000069654">
    <property type="component" value="Unassembled WGS sequence"/>
</dbReference>
<dbReference type="SUPFAM" id="SSF47413">
    <property type="entry name" value="lambda repressor-like DNA-binding domains"/>
    <property type="match status" value="1"/>
</dbReference>
<dbReference type="Gene3D" id="1.10.260.40">
    <property type="entry name" value="lambda repressor-like DNA-binding domains"/>
    <property type="match status" value="1"/>
</dbReference>
<evidence type="ECO:0000259" key="2">
    <source>
        <dbReference type="PROSITE" id="PS50943"/>
    </source>
</evidence>
<keyword evidence="1" id="KW-0238">DNA-binding</keyword>
<dbReference type="CDD" id="cd00093">
    <property type="entry name" value="HTH_XRE"/>
    <property type="match status" value="1"/>
</dbReference>
<proteinExistence type="predicted"/>
<reference evidence="3 4" key="1">
    <citation type="journal article" date="2016" name="Genome Announc.">
        <title>Draft Genome Sequences of Five Rapidly Growing Mycobacterium Species, M. thermoresistibile, M. fortuitum subsp. acetamidolyticum, M. canariasense, M. brisbanense, and M. novocastrense.</title>
        <authorList>
            <person name="Katahira K."/>
            <person name="Ogura Y."/>
            <person name="Gotoh Y."/>
            <person name="Hayashi T."/>
        </authorList>
    </citation>
    <scope>NUCLEOTIDE SEQUENCE [LARGE SCALE GENOMIC DNA]</scope>
    <source>
        <strain evidence="3 4">JCM6362</strain>
    </source>
</reference>
<dbReference type="OMA" id="GQYKPSA"/>
<dbReference type="RefSeq" id="WP_003925542.1">
    <property type="nucleotide sequence ID" value="NZ_BCTB01000005.1"/>
</dbReference>
<dbReference type="GO" id="GO:0003700">
    <property type="term" value="F:DNA-binding transcription factor activity"/>
    <property type="evidence" value="ECO:0007669"/>
    <property type="project" value="TreeGrafter"/>
</dbReference>
<dbReference type="SMART" id="SM00530">
    <property type="entry name" value="HTH_XRE"/>
    <property type="match status" value="1"/>
</dbReference>
<organism evidence="3 4">
    <name type="scientific">Mycolicibacterium thermoresistibile</name>
    <name type="common">Mycobacterium thermoresistibile</name>
    <dbReference type="NCBI Taxonomy" id="1797"/>
    <lineage>
        <taxon>Bacteria</taxon>
        <taxon>Bacillati</taxon>
        <taxon>Actinomycetota</taxon>
        <taxon>Actinomycetes</taxon>
        <taxon>Mycobacteriales</taxon>
        <taxon>Mycobacteriaceae</taxon>
        <taxon>Mycolicibacterium</taxon>
    </lineage>
</organism>
<evidence type="ECO:0000256" key="1">
    <source>
        <dbReference type="ARBA" id="ARBA00023125"/>
    </source>
</evidence>
<comment type="caution">
    <text evidence="3">The sequence shown here is derived from an EMBL/GenBank/DDBJ whole genome shotgun (WGS) entry which is preliminary data.</text>
</comment>
<name>A0A100XCZ2_MYCTH</name>
<dbReference type="PROSITE" id="PS50943">
    <property type="entry name" value="HTH_CROC1"/>
    <property type="match status" value="1"/>
</dbReference>
<dbReference type="EMBL" id="BCTB01000005">
    <property type="protein sequence ID" value="GAT14238.1"/>
    <property type="molecule type" value="Genomic_DNA"/>
</dbReference>
<sequence length="129" mass="14292">MSDEKWFPGKATIGSYIRAQRELSKMSLRELARMSQVSNAYLSQIERGLHEPSLRVLAAIAEALSLPLEELMAQARPDSRPTDGTTRRTDAVEAAIRAESRLTQAQKEALLAVYRSYLAESEGSQQPGD</sequence>
<dbReference type="GO" id="GO:0003677">
    <property type="term" value="F:DNA binding"/>
    <property type="evidence" value="ECO:0007669"/>
    <property type="project" value="UniProtKB-KW"/>
</dbReference>
<feature type="domain" description="HTH cro/C1-type" evidence="2">
    <location>
        <begin position="17"/>
        <end position="71"/>
    </location>
</feature>
<dbReference type="GO" id="GO:0005829">
    <property type="term" value="C:cytosol"/>
    <property type="evidence" value="ECO:0007669"/>
    <property type="project" value="TreeGrafter"/>
</dbReference>
<dbReference type="PANTHER" id="PTHR46797">
    <property type="entry name" value="HTH-TYPE TRANSCRIPTIONAL REGULATOR"/>
    <property type="match status" value="1"/>
</dbReference>
<dbReference type="InterPro" id="IPR050807">
    <property type="entry name" value="TransReg_Diox_bact_type"/>
</dbReference>
<dbReference type="STRING" id="1797.RMCT_1209"/>
<evidence type="ECO:0000313" key="3">
    <source>
        <dbReference type="EMBL" id="GAT14238.1"/>
    </source>
</evidence>
<dbReference type="InterPro" id="IPR001387">
    <property type="entry name" value="Cro/C1-type_HTH"/>
</dbReference>
<gene>
    <name evidence="3" type="ORF">RMCT_1209</name>
</gene>
<protein>
    <submittedName>
        <fullName evidence="3">Helix-turn-helix domain-containing protein</fullName>
    </submittedName>
</protein>
<dbReference type="InterPro" id="IPR010982">
    <property type="entry name" value="Lambda_DNA-bd_dom_sf"/>
</dbReference>
<dbReference type="Pfam" id="PF01381">
    <property type="entry name" value="HTH_3"/>
    <property type="match status" value="1"/>
</dbReference>
<dbReference type="PANTHER" id="PTHR46797:SF1">
    <property type="entry name" value="METHYLPHOSPHONATE SYNTHASE"/>
    <property type="match status" value="1"/>
</dbReference>
<evidence type="ECO:0000313" key="4">
    <source>
        <dbReference type="Proteomes" id="UP000069654"/>
    </source>
</evidence>
<reference evidence="4" key="2">
    <citation type="submission" date="2016-02" db="EMBL/GenBank/DDBJ databases">
        <title>Draft genome sequence of five rapidly growing Mycobacterium species.</title>
        <authorList>
            <person name="Katahira K."/>
            <person name="Gotou Y."/>
            <person name="Iida K."/>
            <person name="Ogura Y."/>
            <person name="Hayashi T."/>
        </authorList>
    </citation>
    <scope>NUCLEOTIDE SEQUENCE [LARGE SCALE GENOMIC DNA]</scope>
    <source>
        <strain evidence="4">JCM6362</strain>
    </source>
</reference>